<sequence>MASFIEAQRGWNLHYLDRKTGLPFDGDYRPDPIIAWKISENPETVSEPVIVGQLAEYDYVCISPEGHVIHPQIAVFTDISAFRRYILRKRETAGNGE</sequence>
<protein>
    <submittedName>
        <fullName evidence="1">Uncharacterized protein</fullName>
    </submittedName>
</protein>
<accession>A0A0F7KT98</accession>
<organism evidence="1 2">
    <name type="scientific">Croceibacterium atlanticum</name>
    <dbReference type="NCBI Taxonomy" id="1267766"/>
    <lineage>
        <taxon>Bacteria</taxon>
        <taxon>Pseudomonadati</taxon>
        <taxon>Pseudomonadota</taxon>
        <taxon>Alphaproteobacteria</taxon>
        <taxon>Sphingomonadales</taxon>
        <taxon>Erythrobacteraceae</taxon>
        <taxon>Croceibacterium</taxon>
    </lineage>
</organism>
<evidence type="ECO:0000313" key="1">
    <source>
        <dbReference type="EMBL" id="AKH42015.1"/>
    </source>
</evidence>
<evidence type="ECO:0000313" key="2">
    <source>
        <dbReference type="Proteomes" id="UP000034392"/>
    </source>
</evidence>
<dbReference type="Proteomes" id="UP000034392">
    <property type="component" value="Chromosome"/>
</dbReference>
<dbReference type="PATRIC" id="fig|1267766.3.peg.972"/>
<gene>
    <name evidence="1" type="ORF">WYH_00967</name>
</gene>
<dbReference type="STRING" id="1267766.WYH_00967"/>
<dbReference type="EMBL" id="CP011452">
    <property type="protein sequence ID" value="AKH42015.1"/>
    <property type="molecule type" value="Genomic_DNA"/>
</dbReference>
<dbReference type="RefSeq" id="WP_046902927.1">
    <property type="nucleotide sequence ID" value="NZ_CP011452.2"/>
</dbReference>
<proteinExistence type="predicted"/>
<name>A0A0F7KT98_9SPHN</name>
<reference evidence="1" key="1">
    <citation type="submission" date="2015-05" db="EMBL/GenBank/DDBJ databases">
        <title>The complete genome of Altererythrobacter atlanticus strain 26DY36.</title>
        <authorList>
            <person name="Wu Y.-H."/>
            <person name="Cheng H."/>
            <person name="Wu X.-W."/>
        </authorList>
    </citation>
    <scope>NUCLEOTIDE SEQUENCE [LARGE SCALE GENOMIC DNA]</scope>
    <source>
        <strain evidence="1">26DY36</strain>
    </source>
</reference>
<dbReference type="KEGG" id="aay:WYH_00967"/>
<dbReference type="AlphaFoldDB" id="A0A0F7KT98"/>
<keyword evidence="2" id="KW-1185">Reference proteome</keyword>